<name>A0A5M8F6G8_PSEVE</name>
<protein>
    <submittedName>
        <fullName evidence="2">DUF1127 domain-containing protein</fullName>
    </submittedName>
</protein>
<proteinExistence type="predicted"/>
<dbReference type="Pfam" id="PF06568">
    <property type="entry name" value="YjiS-like"/>
    <property type="match status" value="1"/>
</dbReference>
<accession>A0A5M8F6G8</accession>
<dbReference type="InterPro" id="IPR009506">
    <property type="entry name" value="YjiS-like"/>
</dbReference>
<feature type="domain" description="YjiS-like" evidence="1">
    <location>
        <begin position="45"/>
        <end position="80"/>
    </location>
</feature>
<organism evidence="2 3">
    <name type="scientific">Pseudomonas veronii</name>
    <dbReference type="NCBI Taxonomy" id="76761"/>
    <lineage>
        <taxon>Bacteria</taxon>
        <taxon>Pseudomonadati</taxon>
        <taxon>Pseudomonadota</taxon>
        <taxon>Gammaproteobacteria</taxon>
        <taxon>Pseudomonadales</taxon>
        <taxon>Pseudomonadaceae</taxon>
        <taxon>Pseudomonas</taxon>
    </lineage>
</organism>
<evidence type="ECO:0000313" key="2">
    <source>
        <dbReference type="EMBL" id="KAA6180388.1"/>
    </source>
</evidence>
<sequence>MYCIRNIRWIDHKARYTLASSPREGEKMKGQRGFVWLGKRPLFGLLQTLARWQTLRHERQLLATLSDAALKDIGLSRADVVRESHWHFWEDPLRK</sequence>
<evidence type="ECO:0000313" key="3">
    <source>
        <dbReference type="Proteomes" id="UP000323909"/>
    </source>
</evidence>
<gene>
    <name evidence="2" type="ORF">F3K53_12320</name>
</gene>
<dbReference type="EMBL" id="VWXT01000175">
    <property type="protein sequence ID" value="KAA6180388.1"/>
    <property type="molecule type" value="Genomic_DNA"/>
</dbReference>
<dbReference type="Proteomes" id="UP000323909">
    <property type="component" value="Unassembled WGS sequence"/>
</dbReference>
<dbReference type="AlphaFoldDB" id="A0A5M8F6G8"/>
<comment type="caution">
    <text evidence="2">The sequence shown here is derived from an EMBL/GenBank/DDBJ whole genome shotgun (WGS) entry which is preliminary data.</text>
</comment>
<reference evidence="2 3" key="1">
    <citation type="submission" date="2019-09" db="EMBL/GenBank/DDBJ databases">
        <title>Genomic sequencing of 4 copper resistant soil isolates.</title>
        <authorList>
            <person name="Havryliuk O."/>
        </authorList>
    </citation>
    <scope>NUCLEOTIDE SEQUENCE [LARGE SCALE GENOMIC DNA]</scope>
    <source>
        <strain evidence="2 3">UKR4</strain>
    </source>
</reference>
<evidence type="ECO:0000259" key="1">
    <source>
        <dbReference type="Pfam" id="PF06568"/>
    </source>
</evidence>